<organism evidence="3 4">
    <name type="scientific">Pseudoalteromonas agarivorans</name>
    <dbReference type="NCBI Taxonomy" id="176102"/>
    <lineage>
        <taxon>Bacteria</taxon>
        <taxon>Pseudomonadati</taxon>
        <taxon>Pseudomonadota</taxon>
        <taxon>Gammaproteobacteria</taxon>
        <taxon>Alteromonadales</taxon>
        <taxon>Pseudoalteromonadaceae</taxon>
        <taxon>Pseudoalteromonas</taxon>
    </lineage>
</organism>
<dbReference type="AlphaFoldDB" id="A0AAD0TZ34"/>
<feature type="compositionally biased region" description="Acidic residues" evidence="2">
    <location>
        <begin position="164"/>
        <end position="176"/>
    </location>
</feature>
<keyword evidence="1" id="KW-0175">Coiled coil</keyword>
<dbReference type="EMBL" id="CP033065">
    <property type="protein sequence ID" value="AYM86932.1"/>
    <property type="molecule type" value="Genomic_DNA"/>
</dbReference>
<evidence type="ECO:0000256" key="2">
    <source>
        <dbReference type="SAM" id="MobiDB-lite"/>
    </source>
</evidence>
<reference evidence="3 4" key="1">
    <citation type="submission" date="2018-10" db="EMBL/GenBank/DDBJ databases">
        <title>Complete Genome Sequence and Transcriptomic Profiles of a Marine Bacterium, Pseudoalteromonas agarivorans Hao 2018.</title>
        <authorList>
            <person name="Hao L."/>
        </authorList>
    </citation>
    <scope>NUCLEOTIDE SEQUENCE [LARGE SCALE GENOMIC DNA]</scope>
    <source>
        <strain evidence="3 4">Hao 2018</strain>
    </source>
</reference>
<evidence type="ECO:0000313" key="4">
    <source>
        <dbReference type="Proteomes" id="UP000279995"/>
    </source>
</evidence>
<dbReference type="Proteomes" id="UP000279995">
    <property type="component" value="Chromosome I"/>
</dbReference>
<gene>
    <name evidence="3" type="ORF">D9T18_09565</name>
</gene>
<evidence type="ECO:0000256" key="1">
    <source>
        <dbReference type="SAM" id="Coils"/>
    </source>
</evidence>
<feature type="region of interest" description="Disordered" evidence="2">
    <location>
        <begin position="156"/>
        <end position="188"/>
    </location>
</feature>
<evidence type="ECO:0008006" key="5">
    <source>
        <dbReference type="Google" id="ProtNLM"/>
    </source>
</evidence>
<sequence>MTYVVIFALLLLITLLGVYIRIENNRKKALEIKKKQFNERVAQVSTRLKAKLNSLLEAKIIRPKYVAQIQAIVTNFFVVQPHTDENLQHLEDISDSLVSTLSIEFQKALQSENAQALQDNIQYFVSELPQQGILYNKAFYHEILPSLIVQIKTDTPVNPSESLENTDETPSDESTDSDSQFSQNASVA</sequence>
<feature type="coiled-coil region" evidence="1">
    <location>
        <begin position="20"/>
        <end position="47"/>
    </location>
</feature>
<proteinExistence type="predicted"/>
<name>A0AAD0TZ34_9GAMM</name>
<accession>A0AAD0TZ34</accession>
<protein>
    <recommendedName>
        <fullName evidence="5">Orphan protein</fullName>
    </recommendedName>
</protein>
<dbReference type="RefSeq" id="WP_121637644.1">
    <property type="nucleotide sequence ID" value="NZ_CP033065.1"/>
</dbReference>
<evidence type="ECO:0000313" key="3">
    <source>
        <dbReference type="EMBL" id="AYM86932.1"/>
    </source>
</evidence>